<organism evidence="2 3">
    <name type="scientific">Symbiochloris irregularis</name>
    <dbReference type="NCBI Taxonomy" id="706552"/>
    <lineage>
        <taxon>Eukaryota</taxon>
        <taxon>Viridiplantae</taxon>
        <taxon>Chlorophyta</taxon>
        <taxon>core chlorophytes</taxon>
        <taxon>Trebouxiophyceae</taxon>
        <taxon>Trebouxiales</taxon>
        <taxon>Trebouxiaceae</taxon>
        <taxon>Symbiochloris</taxon>
    </lineage>
</organism>
<dbReference type="PROSITE" id="PS50005">
    <property type="entry name" value="TPR"/>
    <property type="match status" value="4"/>
</dbReference>
<evidence type="ECO:0000313" key="3">
    <source>
        <dbReference type="Proteomes" id="UP001465755"/>
    </source>
</evidence>
<name>A0AAW1PLU0_9CHLO</name>
<feature type="repeat" description="TPR" evidence="1">
    <location>
        <begin position="212"/>
        <end position="245"/>
    </location>
</feature>
<sequence length="418" mass="44803">MATAISCLFERPSASQSGRGAADLCHELGQGEGDFTKADVQVLVQALNPAAALSTTQSKAIIAEIWIQYKHLLRNDCLPQSALLQIYKDGYGSAAEDLQAWRTSRPSASTAPQQFPESGVREQVLRNLELSETDATKFQALMQDGNRQARRKQYNEAAASYRAACKVHPAASNAHSRLGSMLSSLQQHEEACLCFEKALKLAGSTEQPHKLARLHANIGITRETLGDLPAARDSYRAATGLQPDSARTWKLLGSCLYALGELTEASGALQTALRIDPSFADAHHDLGCVSCSLGDVSKGQASLVAALKADPKHAQALLNLGSLWHGMGNWEEAIACFDQLLAMPGQSHGRASLLRASCLILLGRLREGLSAAQSVASDAGDATLLQYLQDHLHILHTDQEGQTLQVAEKLAAHASLLT</sequence>
<evidence type="ECO:0000256" key="1">
    <source>
        <dbReference type="PROSITE-ProRule" id="PRU00339"/>
    </source>
</evidence>
<dbReference type="Pfam" id="PF13432">
    <property type="entry name" value="TPR_16"/>
    <property type="match status" value="1"/>
</dbReference>
<dbReference type="EMBL" id="JALJOQ010000020">
    <property type="protein sequence ID" value="KAK9809390.1"/>
    <property type="molecule type" value="Genomic_DNA"/>
</dbReference>
<comment type="caution">
    <text evidence="2">The sequence shown here is derived from an EMBL/GenBank/DDBJ whole genome shotgun (WGS) entry which is preliminary data.</text>
</comment>
<reference evidence="2 3" key="1">
    <citation type="journal article" date="2024" name="Nat. Commun.">
        <title>Phylogenomics reveals the evolutionary origins of lichenization in chlorophyte algae.</title>
        <authorList>
            <person name="Puginier C."/>
            <person name="Libourel C."/>
            <person name="Otte J."/>
            <person name="Skaloud P."/>
            <person name="Haon M."/>
            <person name="Grisel S."/>
            <person name="Petersen M."/>
            <person name="Berrin J.G."/>
            <person name="Delaux P.M."/>
            <person name="Dal Grande F."/>
            <person name="Keller J."/>
        </authorList>
    </citation>
    <scope>NUCLEOTIDE SEQUENCE [LARGE SCALE GENOMIC DNA]</scope>
    <source>
        <strain evidence="2 3">SAG 2036</strain>
    </source>
</reference>
<protein>
    <submittedName>
        <fullName evidence="2">Uncharacterized protein</fullName>
    </submittedName>
</protein>
<dbReference type="InterPro" id="IPR011990">
    <property type="entry name" value="TPR-like_helical_dom_sf"/>
</dbReference>
<dbReference type="SUPFAM" id="SSF48452">
    <property type="entry name" value="TPR-like"/>
    <property type="match status" value="1"/>
</dbReference>
<dbReference type="Proteomes" id="UP001465755">
    <property type="component" value="Unassembled WGS sequence"/>
</dbReference>
<feature type="repeat" description="TPR" evidence="1">
    <location>
        <begin position="172"/>
        <end position="205"/>
    </location>
</feature>
<dbReference type="SMART" id="SM00028">
    <property type="entry name" value="TPR"/>
    <property type="match status" value="6"/>
</dbReference>
<accession>A0AAW1PLU0</accession>
<keyword evidence="3" id="KW-1185">Reference proteome</keyword>
<dbReference type="Pfam" id="PF13181">
    <property type="entry name" value="TPR_8"/>
    <property type="match status" value="1"/>
</dbReference>
<feature type="repeat" description="TPR" evidence="1">
    <location>
        <begin position="246"/>
        <end position="279"/>
    </location>
</feature>
<dbReference type="AlphaFoldDB" id="A0AAW1PLU0"/>
<feature type="repeat" description="TPR" evidence="1">
    <location>
        <begin position="314"/>
        <end position="347"/>
    </location>
</feature>
<dbReference type="InterPro" id="IPR019734">
    <property type="entry name" value="TPR_rpt"/>
</dbReference>
<gene>
    <name evidence="2" type="ORF">WJX73_001178</name>
</gene>
<keyword evidence="1" id="KW-0802">TPR repeat</keyword>
<dbReference type="Gene3D" id="1.25.40.10">
    <property type="entry name" value="Tetratricopeptide repeat domain"/>
    <property type="match status" value="3"/>
</dbReference>
<evidence type="ECO:0000313" key="2">
    <source>
        <dbReference type="EMBL" id="KAK9809390.1"/>
    </source>
</evidence>
<dbReference type="PANTHER" id="PTHR45081:SF1">
    <property type="entry name" value="EF HAND FAMILY PROTEIN, PUTATIVE, EXPRESSED-RELATED"/>
    <property type="match status" value="1"/>
</dbReference>
<dbReference type="GO" id="GO:0005886">
    <property type="term" value="C:plasma membrane"/>
    <property type="evidence" value="ECO:0007669"/>
    <property type="project" value="TreeGrafter"/>
</dbReference>
<dbReference type="Pfam" id="PF14559">
    <property type="entry name" value="TPR_19"/>
    <property type="match status" value="1"/>
</dbReference>
<dbReference type="PANTHER" id="PTHR45081">
    <property type="entry name" value="EF HAND FAMILY PROTEIN, PUTATIVE, EXPRESSED-RELATED"/>
    <property type="match status" value="1"/>
</dbReference>
<proteinExistence type="predicted"/>